<dbReference type="OrthoDB" id="5152799at2759"/>
<dbReference type="FunFam" id="3.40.640.10:FF:000017">
    <property type="entry name" value="Glutamate decarboxylase"/>
    <property type="match status" value="1"/>
</dbReference>
<dbReference type="GO" id="GO:0030170">
    <property type="term" value="F:pyridoxal phosphate binding"/>
    <property type="evidence" value="ECO:0007669"/>
    <property type="project" value="InterPro"/>
</dbReference>
<evidence type="ECO:0000256" key="3">
    <source>
        <dbReference type="ARBA" id="ARBA00012421"/>
    </source>
</evidence>
<evidence type="ECO:0000256" key="2">
    <source>
        <dbReference type="ARBA" id="ARBA00009533"/>
    </source>
</evidence>
<keyword evidence="11" id="KW-1185">Reference proteome</keyword>
<dbReference type="Gene3D" id="3.40.640.10">
    <property type="entry name" value="Type I PLP-dependent aspartate aminotransferase-like (Major domain)"/>
    <property type="match status" value="1"/>
</dbReference>
<dbReference type="Gene3D" id="4.10.280.50">
    <property type="match status" value="1"/>
</dbReference>
<dbReference type="InterPro" id="IPR010107">
    <property type="entry name" value="Glutamate_decarboxylase"/>
</dbReference>
<comment type="similarity">
    <text evidence="2 8">Belongs to the group II decarboxylase family.</text>
</comment>
<evidence type="ECO:0000256" key="4">
    <source>
        <dbReference type="ARBA" id="ARBA00022898"/>
    </source>
</evidence>
<dbReference type="EMBL" id="KV454426">
    <property type="protein sequence ID" value="ODQ82272.1"/>
    <property type="molecule type" value="Genomic_DNA"/>
</dbReference>
<accession>A0A1E3QYW0</accession>
<dbReference type="InterPro" id="IPR002129">
    <property type="entry name" value="PyrdxlP-dep_de-COase"/>
</dbReference>
<evidence type="ECO:0000313" key="11">
    <source>
        <dbReference type="Proteomes" id="UP000094336"/>
    </source>
</evidence>
<dbReference type="AlphaFoldDB" id="A0A1E3QYW0"/>
<dbReference type="NCBIfam" id="TIGR01788">
    <property type="entry name" value="Glu-decarb-GAD"/>
    <property type="match status" value="1"/>
</dbReference>
<dbReference type="GO" id="GO:0034599">
    <property type="term" value="P:cellular response to oxidative stress"/>
    <property type="evidence" value="ECO:0007669"/>
    <property type="project" value="EnsemblFungi"/>
</dbReference>
<dbReference type="GO" id="GO:0004351">
    <property type="term" value="F:glutamate decarboxylase activity"/>
    <property type="evidence" value="ECO:0007669"/>
    <property type="project" value="UniProtKB-EC"/>
</dbReference>
<keyword evidence="9" id="KW-0210">Decarboxylase</keyword>
<keyword evidence="4 7" id="KW-0663">Pyridoxal phosphate</keyword>
<dbReference type="InterPro" id="IPR015421">
    <property type="entry name" value="PyrdxlP-dep_Trfase_major"/>
</dbReference>
<name>A0A1E3QYW0_9ASCO</name>
<evidence type="ECO:0000256" key="1">
    <source>
        <dbReference type="ARBA" id="ARBA00001933"/>
    </source>
</evidence>
<dbReference type="Proteomes" id="UP000094336">
    <property type="component" value="Unassembled WGS sequence"/>
</dbReference>
<dbReference type="GO" id="GO:0005829">
    <property type="term" value="C:cytosol"/>
    <property type="evidence" value="ECO:0007669"/>
    <property type="project" value="TreeGrafter"/>
</dbReference>
<dbReference type="RefSeq" id="XP_018987600.1">
    <property type="nucleotide sequence ID" value="XM_019131508.1"/>
</dbReference>
<dbReference type="STRING" id="984486.A0A1E3QYW0"/>
<dbReference type="Pfam" id="PF00282">
    <property type="entry name" value="Pyridoxal_deC"/>
    <property type="match status" value="1"/>
</dbReference>
<dbReference type="Gene3D" id="3.90.1150.160">
    <property type="match status" value="1"/>
</dbReference>
<dbReference type="SUPFAM" id="SSF53383">
    <property type="entry name" value="PLP-dependent transferases"/>
    <property type="match status" value="1"/>
</dbReference>
<comment type="cofactor">
    <cofactor evidence="1 7 8">
        <name>pyridoxal 5'-phosphate</name>
        <dbReference type="ChEBI" id="CHEBI:597326"/>
    </cofactor>
</comment>
<evidence type="ECO:0000256" key="5">
    <source>
        <dbReference type="ARBA" id="ARBA00023239"/>
    </source>
</evidence>
<proteinExistence type="inferred from homology"/>
<dbReference type="EC" id="4.1.1.15" evidence="3 9"/>
<feature type="modified residue" description="N6-(pyridoxal phosphate)lysine" evidence="7">
    <location>
        <position position="290"/>
    </location>
</feature>
<evidence type="ECO:0000256" key="6">
    <source>
        <dbReference type="ARBA" id="ARBA00048868"/>
    </source>
</evidence>
<organism evidence="10 11">
    <name type="scientific">Babjeviella inositovora NRRL Y-12698</name>
    <dbReference type="NCBI Taxonomy" id="984486"/>
    <lineage>
        <taxon>Eukaryota</taxon>
        <taxon>Fungi</taxon>
        <taxon>Dikarya</taxon>
        <taxon>Ascomycota</taxon>
        <taxon>Saccharomycotina</taxon>
        <taxon>Pichiomycetes</taxon>
        <taxon>Serinales incertae sedis</taxon>
        <taxon>Babjeviella</taxon>
    </lineage>
</organism>
<gene>
    <name evidence="10" type="ORF">BABINDRAFT_30875</name>
</gene>
<dbReference type="GeneID" id="30149361"/>
<evidence type="ECO:0000256" key="9">
    <source>
        <dbReference type="RuleBase" id="RU361171"/>
    </source>
</evidence>
<reference evidence="11" key="1">
    <citation type="submission" date="2016-05" db="EMBL/GenBank/DDBJ databases">
        <title>Comparative genomics of biotechnologically important yeasts.</title>
        <authorList>
            <consortium name="DOE Joint Genome Institute"/>
            <person name="Riley R."/>
            <person name="Haridas S."/>
            <person name="Wolfe K.H."/>
            <person name="Lopes M.R."/>
            <person name="Hittinger C.T."/>
            <person name="Goker M."/>
            <person name="Salamov A."/>
            <person name="Wisecaver J."/>
            <person name="Long T.M."/>
            <person name="Aerts A.L."/>
            <person name="Barry K."/>
            <person name="Choi C."/>
            <person name="Clum A."/>
            <person name="Coughlan A.Y."/>
            <person name="Deshpande S."/>
            <person name="Douglass A.P."/>
            <person name="Hanson S.J."/>
            <person name="Klenk H.-P."/>
            <person name="Labutti K."/>
            <person name="Lapidus A."/>
            <person name="Lindquist E."/>
            <person name="Lipzen A."/>
            <person name="Meier-Kolthoff J.P."/>
            <person name="Ohm R.A."/>
            <person name="Otillar R.P."/>
            <person name="Pangilinan J."/>
            <person name="Peng Y."/>
            <person name="Rokas A."/>
            <person name="Rosa C.A."/>
            <person name="Scheuner C."/>
            <person name="Sibirny A.A."/>
            <person name="Slot J.C."/>
            <person name="Stielow J.B."/>
            <person name="Sun H."/>
            <person name="Kurtzman C.P."/>
            <person name="Blackwell M."/>
            <person name="Grigoriev I.V."/>
            <person name="Jeffries T.W."/>
        </authorList>
    </citation>
    <scope>NUCLEOTIDE SEQUENCE [LARGE SCALE GENOMIC DNA]</scope>
    <source>
        <strain evidence="11">NRRL Y-12698</strain>
    </source>
</reference>
<dbReference type="GO" id="GO:0006538">
    <property type="term" value="P:L-glutamate catabolic process"/>
    <property type="evidence" value="ECO:0007669"/>
    <property type="project" value="EnsemblFungi"/>
</dbReference>
<protein>
    <recommendedName>
        <fullName evidence="3 9">Glutamate decarboxylase</fullName>
        <ecNumber evidence="3 9">4.1.1.15</ecNumber>
    </recommendedName>
</protein>
<dbReference type="PANTHER" id="PTHR43321">
    <property type="entry name" value="GLUTAMATE DECARBOXYLASE"/>
    <property type="match status" value="1"/>
</dbReference>
<dbReference type="InterPro" id="IPR015424">
    <property type="entry name" value="PyrdxlP-dep_Trfase"/>
</dbReference>
<comment type="catalytic activity">
    <reaction evidence="6 9">
        <text>L-glutamate + H(+) = 4-aminobutanoate + CO2</text>
        <dbReference type="Rhea" id="RHEA:17785"/>
        <dbReference type="ChEBI" id="CHEBI:15378"/>
        <dbReference type="ChEBI" id="CHEBI:16526"/>
        <dbReference type="ChEBI" id="CHEBI:29985"/>
        <dbReference type="ChEBI" id="CHEBI:59888"/>
        <dbReference type="EC" id="4.1.1.15"/>
    </reaction>
</comment>
<sequence>MTLSKHVDAEKMESSLLKATRNKFNVAKTDRYLSSYNANVQIPKYSIPQDSTLPELVSQLLQSELTLDGNPTLNLASFVNTHIDPEAAALVASNLVKNLADNDEYPALLDIHQRCVSIISGLWHGNAHKAVGSATTGSSEAIMLGGLAMKKTWQNKRKAAGKDISNPNILMATCAQVALEKFARYFDVEDRLIPVCAESDHMIDVSKIRENVDENTIGIFVIVGSTFTGGFEPVKEISELLDTIQKETGIDVPIHVDGASGGFVAPFVFPDLEWDFRVPRVVSINTSGHKFGLVTAGLGWIIFRDAAYLPESLKFQLDYLGGIEETFTLNFSRPGFPVIHQYYNFLKLGRKGYTDVFKSCLQNARLLANCLDYSEYFTTVSNIHKPILGGVVSKDLGADEKFNPGLPVVSFRFSDEFVKEYPEIPQSIISQLLRAKGWIVPNYKLPPSESNIEILRVVVRDSVTLDLLDKLLSDIIDLTEKLIHSVQLIRNMEGKDVKQNTSDIYAILYSMASEGKVTIADIQKNFAAKDSHPSSGKPYRATC</sequence>
<evidence type="ECO:0000313" key="10">
    <source>
        <dbReference type="EMBL" id="ODQ82272.1"/>
    </source>
</evidence>
<keyword evidence="5 8" id="KW-0456">Lyase</keyword>
<evidence type="ECO:0000256" key="8">
    <source>
        <dbReference type="RuleBase" id="RU000382"/>
    </source>
</evidence>
<evidence type="ECO:0000256" key="7">
    <source>
        <dbReference type="PIRSR" id="PIRSR602129-50"/>
    </source>
</evidence>
<dbReference type="PANTHER" id="PTHR43321:SF3">
    <property type="entry name" value="GLUTAMATE DECARBOXYLASE"/>
    <property type="match status" value="1"/>
</dbReference>